<evidence type="ECO:0000313" key="5">
    <source>
        <dbReference type="Proteomes" id="UP000820818"/>
    </source>
</evidence>
<dbReference type="PANTHER" id="PTHR34639:SF1">
    <property type="entry name" value="PROTEIN FLATTOP"/>
    <property type="match status" value="1"/>
</dbReference>
<protein>
    <recommendedName>
        <fullName evidence="2">Cilia- and flagella-associated protein 126</fullName>
    </recommendedName>
</protein>
<keyword evidence="5" id="KW-1185">Reference proteome</keyword>
<organism evidence="4 5">
    <name type="scientific">Daphnia sinensis</name>
    <dbReference type="NCBI Taxonomy" id="1820382"/>
    <lineage>
        <taxon>Eukaryota</taxon>
        <taxon>Metazoa</taxon>
        <taxon>Ecdysozoa</taxon>
        <taxon>Arthropoda</taxon>
        <taxon>Crustacea</taxon>
        <taxon>Branchiopoda</taxon>
        <taxon>Diplostraca</taxon>
        <taxon>Cladocera</taxon>
        <taxon>Anomopoda</taxon>
        <taxon>Daphniidae</taxon>
        <taxon>Daphnia</taxon>
        <taxon>Daphnia similis group</taxon>
    </lineage>
</organism>
<dbReference type="Proteomes" id="UP000820818">
    <property type="component" value="Linkage Group LG4"/>
</dbReference>
<dbReference type="Pfam" id="PF22611">
    <property type="entry name" value="CFAP126"/>
    <property type="match status" value="1"/>
</dbReference>
<dbReference type="AlphaFoldDB" id="A0AAD5KSG0"/>
<feature type="compositionally biased region" description="Polar residues" evidence="3">
    <location>
        <begin position="528"/>
        <end position="551"/>
    </location>
</feature>
<gene>
    <name evidence="4" type="ORF">GHT06_013607</name>
</gene>
<dbReference type="InterPro" id="IPR038797">
    <property type="entry name" value="Fltp"/>
</dbReference>
<evidence type="ECO:0000256" key="2">
    <source>
        <dbReference type="ARBA" id="ARBA00033306"/>
    </source>
</evidence>
<sequence length="665" mass="73833">MLNVDLCSCYSPAGQTSLKNPSLYFEDAYAPQRLGNWQVPKNFQERPRIRLGATRTVADDNGHFVGGLPSSGRKNNNHQLRFQSAPLPKTNQLFISGLAVSTAKPAKLGNKGNQSTGGSNETASSRKIQSSVENEQELREEDEESGDNDLRSGRDESHLQLLKPLSKLSSSMLPEHPRKAAMVLAARQKNHRPLPDLMLESRDVLIPRNWKGPEASAMTVETTKAKGPTSCTKRTVVRLLPEGESVIEHHPNVMELAIKWDVTSPPSSARTRNINLAAANAKPVEKTLEWLYDAPVIHRSFSRPELRNTPVNSSTSQAQKSSPADSAHGSARSNDSMASVRSRQCPLKNAEAAVNRNRSELGSEPESTNNSPRWAKDTNKVALAGLEEPSKTTYRSAVSSANPPKNHFLVSTSAFEAKANERSEPIMLPEYPLQRRSPILQSLASKSFPAEPKQSIHHSQFPLNEYPPQHTESATSSAHYRARESQQSPHHQCDHDSGIGDVQDRADIEEEEYEDQREDPDNGIRHSGQLQRSTSRPCLACHSSSQSNNKTVIKNHKKAPYKQAMKAGKPCLKNQAELEKVIQRRQSYRAPKPAPLSSHARHIRGTLAPPLSAGIGNEPIVDYPDFKRLDSTYRLSYGVHTQTQRRLPKTLTALLNEKNCRQWRS</sequence>
<feature type="compositionally biased region" description="Basic and acidic residues" evidence="3">
    <location>
        <begin position="148"/>
        <end position="157"/>
    </location>
</feature>
<feature type="compositionally biased region" description="Acidic residues" evidence="3">
    <location>
        <begin position="507"/>
        <end position="518"/>
    </location>
</feature>
<comment type="similarity">
    <text evidence="1">Belongs to the Flattop family.</text>
</comment>
<evidence type="ECO:0000256" key="1">
    <source>
        <dbReference type="ARBA" id="ARBA00009887"/>
    </source>
</evidence>
<name>A0AAD5KSG0_9CRUS</name>
<comment type="caution">
    <text evidence="4">The sequence shown here is derived from an EMBL/GenBank/DDBJ whole genome shotgun (WGS) entry which is preliminary data.</text>
</comment>
<evidence type="ECO:0000256" key="3">
    <source>
        <dbReference type="SAM" id="MobiDB-lite"/>
    </source>
</evidence>
<feature type="compositionally biased region" description="Acidic residues" evidence="3">
    <location>
        <begin position="134"/>
        <end position="147"/>
    </location>
</feature>
<proteinExistence type="inferred from homology"/>
<feature type="compositionally biased region" description="Basic and acidic residues" evidence="3">
    <location>
        <begin position="491"/>
        <end position="506"/>
    </location>
</feature>
<feature type="region of interest" description="Disordered" evidence="3">
    <location>
        <begin position="303"/>
        <end position="375"/>
    </location>
</feature>
<dbReference type="GO" id="GO:0036064">
    <property type="term" value="C:ciliary basal body"/>
    <property type="evidence" value="ECO:0007669"/>
    <property type="project" value="TreeGrafter"/>
</dbReference>
<feature type="compositionally biased region" description="Polar residues" evidence="3">
    <location>
        <begin position="331"/>
        <end position="342"/>
    </location>
</feature>
<reference evidence="4 5" key="1">
    <citation type="submission" date="2022-05" db="EMBL/GenBank/DDBJ databases">
        <title>A multi-omics perspective on studying reproductive biology in Daphnia sinensis.</title>
        <authorList>
            <person name="Jia J."/>
        </authorList>
    </citation>
    <scope>NUCLEOTIDE SEQUENCE [LARGE SCALE GENOMIC DNA]</scope>
    <source>
        <strain evidence="4 5">WSL</strain>
    </source>
</reference>
<dbReference type="PANTHER" id="PTHR34639">
    <property type="entry name" value="PROTEIN FLATTOP"/>
    <property type="match status" value="1"/>
</dbReference>
<feature type="region of interest" description="Disordered" evidence="3">
    <location>
        <begin position="447"/>
        <end position="551"/>
    </location>
</feature>
<accession>A0AAD5KSG0</accession>
<dbReference type="GO" id="GO:0044782">
    <property type="term" value="P:cilium organization"/>
    <property type="evidence" value="ECO:0007669"/>
    <property type="project" value="TreeGrafter"/>
</dbReference>
<feature type="compositionally biased region" description="Polar residues" evidence="3">
    <location>
        <begin position="309"/>
        <end position="324"/>
    </location>
</feature>
<evidence type="ECO:0000313" key="4">
    <source>
        <dbReference type="EMBL" id="KAI9559602.1"/>
    </source>
</evidence>
<dbReference type="CDD" id="cd23705">
    <property type="entry name" value="Flattop"/>
    <property type="match status" value="1"/>
</dbReference>
<feature type="compositionally biased region" description="Polar residues" evidence="3">
    <location>
        <begin position="111"/>
        <end position="132"/>
    </location>
</feature>
<feature type="region of interest" description="Disordered" evidence="3">
    <location>
        <begin position="105"/>
        <end position="157"/>
    </location>
</feature>
<dbReference type="EMBL" id="WJBH02000004">
    <property type="protein sequence ID" value="KAI9559602.1"/>
    <property type="molecule type" value="Genomic_DNA"/>
</dbReference>